<protein>
    <submittedName>
        <fullName evidence="2">D-threo-aldose 1-dehydrogenase</fullName>
    </submittedName>
</protein>
<evidence type="ECO:0000313" key="2">
    <source>
        <dbReference type="EMBL" id="SDB16386.1"/>
    </source>
</evidence>
<organism evidence="2 3">
    <name type="scientific">Bauldia litoralis</name>
    <dbReference type="NCBI Taxonomy" id="665467"/>
    <lineage>
        <taxon>Bacteria</taxon>
        <taxon>Pseudomonadati</taxon>
        <taxon>Pseudomonadota</taxon>
        <taxon>Alphaproteobacteria</taxon>
        <taxon>Hyphomicrobiales</taxon>
        <taxon>Kaistiaceae</taxon>
        <taxon>Bauldia</taxon>
    </lineage>
</organism>
<dbReference type="Proteomes" id="UP000199071">
    <property type="component" value="Unassembled WGS sequence"/>
</dbReference>
<sequence length="327" mass="35181">MNDVNRIEETELGQTGIKVSRVCFGTGPIGSMPEVYGHGITADEGKDTVRAIFSGPSNFMDTSRNYGAGRAEERIGAVVREMGGLPEGFVLSAKLDRDPETNSFDASAMRRSLEASLETMGLDRVQLLHLHDPEYAADLDEVTRPGGAIEELYKMKEEGLCDAVGLAAGKTSVMMPILERFPFDAMITHNRFTLVNRHADAMIDFAHGKGIAVLNAAPFAGGVFATGSASNPRYVYQEASEAMLAPIRAVEAVCDRHGVPAGAVALQFSMRDPRITSTICGVGKAEHISAIAAWANTPVPDAVWEELSTLEVEHDDPEATRNYVPPS</sequence>
<dbReference type="Gene3D" id="3.20.20.100">
    <property type="entry name" value="NADP-dependent oxidoreductase domain"/>
    <property type="match status" value="1"/>
</dbReference>
<dbReference type="AlphaFoldDB" id="A0A1G6B6Z1"/>
<proteinExistence type="predicted"/>
<dbReference type="PANTHER" id="PTHR42686:SF1">
    <property type="entry name" value="GH17980P-RELATED"/>
    <property type="match status" value="1"/>
</dbReference>
<dbReference type="RefSeq" id="WP_244521161.1">
    <property type="nucleotide sequence ID" value="NZ_FMXQ01000002.1"/>
</dbReference>
<dbReference type="PANTHER" id="PTHR42686">
    <property type="entry name" value="GH17980P-RELATED"/>
    <property type="match status" value="1"/>
</dbReference>
<dbReference type="GO" id="GO:0005829">
    <property type="term" value="C:cytosol"/>
    <property type="evidence" value="ECO:0007669"/>
    <property type="project" value="TreeGrafter"/>
</dbReference>
<dbReference type="InterPro" id="IPR023210">
    <property type="entry name" value="NADP_OxRdtase_dom"/>
</dbReference>
<gene>
    <name evidence="2" type="ORF">SAMN02982931_01300</name>
</gene>
<dbReference type="EMBL" id="FMXQ01000002">
    <property type="protein sequence ID" value="SDB16386.1"/>
    <property type="molecule type" value="Genomic_DNA"/>
</dbReference>
<keyword evidence="3" id="KW-1185">Reference proteome</keyword>
<dbReference type="InterPro" id="IPR036812">
    <property type="entry name" value="NAD(P)_OxRdtase_dom_sf"/>
</dbReference>
<dbReference type="CDD" id="cd19090">
    <property type="entry name" value="AKR_AKR15A-like"/>
    <property type="match status" value="1"/>
</dbReference>
<feature type="domain" description="NADP-dependent oxidoreductase" evidence="1">
    <location>
        <begin position="22"/>
        <end position="308"/>
    </location>
</feature>
<dbReference type="Pfam" id="PF00248">
    <property type="entry name" value="Aldo_ket_red"/>
    <property type="match status" value="1"/>
</dbReference>
<evidence type="ECO:0000313" key="3">
    <source>
        <dbReference type="Proteomes" id="UP000199071"/>
    </source>
</evidence>
<evidence type="ECO:0000259" key="1">
    <source>
        <dbReference type="Pfam" id="PF00248"/>
    </source>
</evidence>
<dbReference type="STRING" id="665467.SAMN02982931_01300"/>
<reference evidence="2 3" key="1">
    <citation type="submission" date="2016-10" db="EMBL/GenBank/DDBJ databases">
        <authorList>
            <person name="de Groot N.N."/>
        </authorList>
    </citation>
    <scope>NUCLEOTIDE SEQUENCE [LARGE SCALE GENOMIC DNA]</scope>
    <source>
        <strain evidence="2 3">ATCC 35022</strain>
    </source>
</reference>
<dbReference type="GO" id="GO:0016491">
    <property type="term" value="F:oxidoreductase activity"/>
    <property type="evidence" value="ECO:0007669"/>
    <property type="project" value="InterPro"/>
</dbReference>
<name>A0A1G6B6Z1_9HYPH</name>
<accession>A0A1G6B6Z1</accession>
<dbReference type="SUPFAM" id="SSF51430">
    <property type="entry name" value="NAD(P)-linked oxidoreductase"/>
    <property type="match status" value="1"/>
</dbReference>
<dbReference type="InterPro" id="IPR020471">
    <property type="entry name" value="AKR"/>
</dbReference>